<keyword evidence="2" id="KW-1185">Reference proteome</keyword>
<proteinExistence type="predicted"/>
<dbReference type="OrthoDB" id="9830325at2"/>
<dbReference type="AlphaFoldDB" id="A0A498R870"/>
<gene>
    <name evidence="1" type="ORF">LUCI_2419</name>
</gene>
<name>A0A498R870_9FIRM</name>
<evidence type="ECO:0000313" key="2">
    <source>
        <dbReference type="Proteomes" id="UP000277811"/>
    </source>
</evidence>
<organism evidence="1 2">
    <name type="scientific">Lucifera butyrica</name>
    <dbReference type="NCBI Taxonomy" id="1351585"/>
    <lineage>
        <taxon>Bacteria</taxon>
        <taxon>Bacillati</taxon>
        <taxon>Bacillota</taxon>
        <taxon>Negativicutes</taxon>
        <taxon>Veillonellales</taxon>
        <taxon>Veillonellaceae</taxon>
        <taxon>Lucifera</taxon>
    </lineage>
</organism>
<dbReference type="InterPro" id="IPR035093">
    <property type="entry name" value="RelE/ParE_toxin_dom_sf"/>
</dbReference>
<dbReference type="Gene3D" id="3.30.2310.20">
    <property type="entry name" value="RelE-like"/>
    <property type="match status" value="1"/>
</dbReference>
<evidence type="ECO:0008006" key="3">
    <source>
        <dbReference type="Google" id="ProtNLM"/>
    </source>
</evidence>
<accession>A0A498R870</accession>
<dbReference type="Proteomes" id="UP000277811">
    <property type="component" value="Unassembled WGS sequence"/>
</dbReference>
<dbReference type="RefSeq" id="WP_122628118.1">
    <property type="nucleotide sequence ID" value="NZ_UPPP01000072.1"/>
</dbReference>
<evidence type="ECO:0000313" key="1">
    <source>
        <dbReference type="EMBL" id="VBB07175.1"/>
    </source>
</evidence>
<reference evidence="1 2" key="1">
    <citation type="submission" date="2018-06" db="EMBL/GenBank/DDBJ databases">
        <authorList>
            <person name="Strepis N."/>
        </authorList>
    </citation>
    <scope>NUCLEOTIDE SEQUENCE [LARGE SCALE GENOMIC DNA]</scope>
    <source>
        <strain evidence="1">LUCI</strain>
    </source>
</reference>
<sequence length="128" mass="15386">MPSIRQRKKYTVNITPRAEADLERLTDWWLFEKQNPSIAEKIHNSFWDKAITLQDRAQLYRIPWDTHPELADLDYHLFTFNPKFHAVMLYRIDEVINTVHIQFVCDSRENNILSEMIEEAKKTKILKL</sequence>
<dbReference type="EMBL" id="UPPP01000072">
    <property type="protein sequence ID" value="VBB07175.1"/>
    <property type="molecule type" value="Genomic_DNA"/>
</dbReference>
<protein>
    <recommendedName>
        <fullName evidence="3">Type II toxin-antitoxin system RelE/ParE family toxin</fullName>
    </recommendedName>
</protein>